<accession>A0A512DLI0</accession>
<dbReference type="OrthoDB" id="9787346at2"/>
<dbReference type="Pfam" id="PF02535">
    <property type="entry name" value="Zip"/>
    <property type="match status" value="1"/>
</dbReference>
<feature type="transmembrane region" description="Helical" evidence="8">
    <location>
        <begin position="68"/>
        <end position="92"/>
    </location>
</feature>
<evidence type="ECO:0000256" key="1">
    <source>
        <dbReference type="ARBA" id="ARBA00004651"/>
    </source>
</evidence>
<evidence type="ECO:0000313" key="9">
    <source>
        <dbReference type="EMBL" id="GEO37315.1"/>
    </source>
</evidence>
<name>A0A512DLI0_9PROT</name>
<proteinExistence type="inferred from homology"/>
<dbReference type="PANTHER" id="PTHR11040:SF211">
    <property type="entry name" value="ZINC TRANSPORTER ZIP11"/>
    <property type="match status" value="1"/>
</dbReference>
<organism evidence="9 10">
    <name type="scientific">Skermanella aerolata</name>
    <dbReference type="NCBI Taxonomy" id="393310"/>
    <lineage>
        <taxon>Bacteria</taxon>
        <taxon>Pseudomonadati</taxon>
        <taxon>Pseudomonadota</taxon>
        <taxon>Alphaproteobacteria</taxon>
        <taxon>Rhodospirillales</taxon>
        <taxon>Azospirillaceae</taxon>
        <taxon>Skermanella</taxon>
    </lineage>
</organism>
<dbReference type="AlphaFoldDB" id="A0A512DLI0"/>
<feature type="transmembrane region" description="Helical" evidence="8">
    <location>
        <begin position="113"/>
        <end position="135"/>
    </location>
</feature>
<dbReference type="EMBL" id="BJYZ01000006">
    <property type="protein sequence ID" value="GEO37315.1"/>
    <property type="molecule type" value="Genomic_DNA"/>
</dbReference>
<comment type="subcellular location">
    <subcellularLocation>
        <location evidence="1">Cell membrane</location>
        <topology evidence="1">Multi-pass membrane protein</topology>
    </subcellularLocation>
</comment>
<keyword evidence="10" id="KW-1185">Reference proteome</keyword>
<dbReference type="PANTHER" id="PTHR11040">
    <property type="entry name" value="ZINC/IRON TRANSPORTER"/>
    <property type="match status" value="1"/>
</dbReference>
<evidence type="ECO:0000256" key="7">
    <source>
        <dbReference type="ARBA" id="ARBA00023136"/>
    </source>
</evidence>
<feature type="transmembrane region" description="Helical" evidence="8">
    <location>
        <begin position="236"/>
        <end position="254"/>
    </location>
</feature>
<feature type="transmembrane region" description="Helical" evidence="8">
    <location>
        <begin position="6"/>
        <end position="28"/>
    </location>
</feature>
<sequence>MFPPVPDAVVASLIAGIATGVGALPVLLVPRISERLQDTLLGFSAGIMLAASFFSLILPALAEAEALYGGSLSGASAVVAAILLGAGSLWLFEYVTPHLHFTDASDRKVPVTLPLIAIAITLHNIPEGLAVGVGYSAQDGSVGSQLAIAIGIQNMPEGLAVAVSLIALGWQRSTALLVAFGTGLVEPLGAMVGVVAVGLAETLLPWGLGFAGGAMIFVISHEIIPETHRKGHENSATSGLLAGLGGMVLISAALG</sequence>
<gene>
    <name evidence="9" type="ORF">SAE02_14630</name>
</gene>
<dbReference type="Proteomes" id="UP000321523">
    <property type="component" value="Unassembled WGS sequence"/>
</dbReference>
<comment type="similarity">
    <text evidence="2">Belongs to the ZIP transporter (TC 2.A.5) family.</text>
</comment>
<keyword evidence="6 8" id="KW-1133">Transmembrane helix</keyword>
<dbReference type="GO" id="GO:0005385">
    <property type="term" value="F:zinc ion transmembrane transporter activity"/>
    <property type="evidence" value="ECO:0007669"/>
    <property type="project" value="TreeGrafter"/>
</dbReference>
<evidence type="ECO:0000256" key="3">
    <source>
        <dbReference type="ARBA" id="ARBA00022475"/>
    </source>
</evidence>
<evidence type="ECO:0000256" key="5">
    <source>
        <dbReference type="ARBA" id="ARBA00022833"/>
    </source>
</evidence>
<evidence type="ECO:0000256" key="2">
    <source>
        <dbReference type="ARBA" id="ARBA00006939"/>
    </source>
</evidence>
<evidence type="ECO:0000256" key="6">
    <source>
        <dbReference type="ARBA" id="ARBA00022989"/>
    </source>
</evidence>
<comment type="caution">
    <text evidence="9">The sequence shown here is derived from an EMBL/GenBank/DDBJ whole genome shotgun (WGS) entry which is preliminary data.</text>
</comment>
<feature type="transmembrane region" description="Helical" evidence="8">
    <location>
        <begin position="203"/>
        <end position="224"/>
    </location>
</feature>
<protein>
    <submittedName>
        <fullName evidence="9">ZIP family metal transporter</fullName>
    </submittedName>
</protein>
<dbReference type="InterPro" id="IPR003689">
    <property type="entry name" value="ZIP"/>
</dbReference>
<feature type="transmembrane region" description="Helical" evidence="8">
    <location>
        <begin position="175"/>
        <end position="197"/>
    </location>
</feature>
<feature type="transmembrane region" description="Helical" evidence="8">
    <location>
        <begin position="40"/>
        <end position="62"/>
    </location>
</feature>
<dbReference type="GO" id="GO:0005886">
    <property type="term" value="C:plasma membrane"/>
    <property type="evidence" value="ECO:0007669"/>
    <property type="project" value="UniProtKB-SubCell"/>
</dbReference>
<keyword evidence="3" id="KW-1003">Cell membrane</keyword>
<evidence type="ECO:0000256" key="4">
    <source>
        <dbReference type="ARBA" id="ARBA00022692"/>
    </source>
</evidence>
<feature type="transmembrane region" description="Helical" evidence="8">
    <location>
        <begin position="147"/>
        <end position="168"/>
    </location>
</feature>
<evidence type="ECO:0000313" key="10">
    <source>
        <dbReference type="Proteomes" id="UP000321523"/>
    </source>
</evidence>
<keyword evidence="4 8" id="KW-0812">Transmembrane</keyword>
<reference evidence="9 10" key="1">
    <citation type="submission" date="2019-07" db="EMBL/GenBank/DDBJ databases">
        <title>Whole genome shotgun sequence of Skermanella aerolata NBRC 106429.</title>
        <authorList>
            <person name="Hosoyama A."/>
            <person name="Uohara A."/>
            <person name="Ohji S."/>
            <person name="Ichikawa N."/>
        </authorList>
    </citation>
    <scope>NUCLEOTIDE SEQUENCE [LARGE SCALE GENOMIC DNA]</scope>
    <source>
        <strain evidence="9 10">NBRC 106429</strain>
    </source>
</reference>
<keyword evidence="5" id="KW-0862">Zinc</keyword>
<evidence type="ECO:0000256" key="8">
    <source>
        <dbReference type="SAM" id="Phobius"/>
    </source>
</evidence>
<keyword evidence="7 8" id="KW-0472">Membrane</keyword>